<dbReference type="InterPro" id="IPR024932">
    <property type="entry name" value="ApbE"/>
</dbReference>
<dbReference type="GO" id="GO:0016740">
    <property type="term" value="F:transferase activity"/>
    <property type="evidence" value="ECO:0007669"/>
    <property type="project" value="UniProtKB-UniRule"/>
</dbReference>
<evidence type="ECO:0000256" key="9">
    <source>
        <dbReference type="ARBA" id="ARBA00048540"/>
    </source>
</evidence>
<comment type="cofactor">
    <cofactor evidence="11">
        <name>Mg(2+)</name>
        <dbReference type="ChEBI" id="CHEBI:18420"/>
    </cofactor>
    <cofactor evidence="11">
        <name>Mn(2+)</name>
        <dbReference type="ChEBI" id="CHEBI:29035"/>
    </cofactor>
    <text evidence="11">Magnesium. Can also use manganese.</text>
</comment>
<evidence type="ECO:0000256" key="6">
    <source>
        <dbReference type="ARBA" id="ARBA00022827"/>
    </source>
</evidence>
<keyword evidence="4 10" id="KW-0808">Transferase</keyword>
<reference evidence="12 13" key="1">
    <citation type="journal article" date="2019" name="Nat. Med.">
        <title>A library of human gut bacterial isolates paired with longitudinal multiomics data enables mechanistic microbiome research.</title>
        <authorList>
            <person name="Poyet M."/>
            <person name="Groussin M."/>
            <person name="Gibbons S.M."/>
            <person name="Avila-Pacheco J."/>
            <person name="Jiang X."/>
            <person name="Kearney S.M."/>
            <person name="Perrotta A.R."/>
            <person name="Berdy B."/>
            <person name="Zhao S."/>
            <person name="Lieberman T.D."/>
            <person name="Swanson P.K."/>
            <person name="Smith M."/>
            <person name="Roesemann S."/>
            <person name="Alexander J.E."/>
            <person name="Rich S.A."/>
            <person name="Livny J."/>
            <person name="Vlamakis H."/>
            <person name="Clish C."/>
            <person name="Bullock K."/>
            <person name="Deik A."/>
            <person name="Scott J."/>
            <person name="Pierce K.A."/>
            <person name="Xavier R.J."/>
            <person name="Alm E.J."/>
        </authorList>
    </citation>
    <scope>NUCLEOTIDE SEQUENCE [LARGE SCALE GENOMIC DNA]</scope>
    <source>
        <strain evidence="12 13">BIOML-A5</strain>
    </source>
</reference>
<evidence type="ECO:0000256" key="8">
    <source>
        <dbReference type="ARBA" id="ARBA00031306"/>
    </source>
</evidence>
<dbReference type="Pfam" id="PF02424">
    <property type="entry name" value="ApbE"/>
    <property type="match status" value="1"/>
</dbReference>
<dbReference type="PIRSF" id="PIRSF006268">
    <property type="entry name" value="ApbE"/>
    <property type="match status" value="1"/>
</dbReference>
<evidence type="ECO:0000256" key="5">
    <source>
        <dbReference type="ARBA" id="ARBA00022723"/>
    </source>
</evidence>
<dbReference type="Proteomes" id="UP000465607">
    <property type="component" value="Unassembled WGS sequence"/>
</dbReference>
<evidence type="ECO:0000256" key="3">
    <source>
        <dbReference type="ARBA" id="ARBA00022630"/>
    </source>
</evidence>
<keyword evidence="6 10" id="KW-0274">FAD</keyword>
<accession>A0A7X2MB02</accession>
<evidence type="ECO:0000256" key="7">
    <source>
        <dbReference type="ARBA" id="ARBA00022842"/>
    </source>
</evidence>
<dbReference type="PANTHER" id="PTHR30040:SF2">
    <property type="entry name" value="FAD:PROTEIN FMN TRANSFERASE"/>
    <property type="match status" value="1"/>
</dbReference>
<keyword evidence="7 10" id="KW-0460">Magnesium</keyword>
<comment type="similarity">
    <text evidence="10">Belongs to the ApbE family.</text>
</comment>
<protein>
    <recommendedName>
        <fullName evidence="2 10">FAD:protein FMN transferase</fullName>
        <ecNumber evidence="1 10">2.7.1.180</ecNumber>
    </recommendedName>
    <alternativeName>
        <fullName evidence="8 10">Flavin transferase</fullName>
    </alternativeName>
</protein>
<dbReference type="EC" id="2.7.1.180" evidence="1 10"/>
<evidence type="ECO:0000256" key="2">
    <source>
        <dbReference type="ARBA" id="ARBA00016337"/>
    </source>
</evidence>
<name>A0A7X2MB02_9FIRM</name>
<comment type="catalytic activity">
    <reaction evidence="9 10">
        <text>L-threonyl-[protein] + FAD = FMN-L-threonyl-[protein] + AMP + H(+)</text>
        <dbReference type="Rhea" id="RHEA:36847"/>
        <dbReference type="Rhea" id="RHEA-COMP:11060"/>
        <dbReference type="Rhea" id="RHEA-COMP:11061"/>
        <dbReference type="ChEBI" id="CHEBI:15378"/>
        <dbReference type="ChEBI" id="CHEBI:30013"/>
        <dbReference type="ChEBI" id="CHEBI:57692"/>
        <dbReference type="ChEBI" id="CHEBI:74257"/>
        <dbReference type="ChEBI" id="CHEBI:456215"/>
        <dbReference type="EC" id="2.7.1.180"/>
    </reaction>
</comment>
<feature type="binding site" evidence="11">
    <location>
        <position position="247"/>
    </location>
    <ligand>
        <name>Mg(2+)</name>
        <dbReference type="ChEBI" id="CHEBI:18420"/>
    </ligand>
</feature>
<evidence type="ECO:0000256" key="4">
    <source>
        <dbReference type="ARBA" id="ARBA00022679"/>
    </source>
</evidence>
<dbReference type="AlphaFoldDB" id="A0A7X2MB02"/>
<keyword evidence="3 10" id="KW-0285">Flavoprotein</keyword>
<dbReference type="InterPro" id="IPR003374">
    <property type="entry name" value="ApbE-like_sf"/>
</dbReference>
<feature type="binding site" evidence="11">
    <location>
        <position position="134"/>
    </location>
    <ligand>
        <name>Mg(2+)</name>
        <dbReference type="ChEBI" id="CHEBI:18420"/>
    </ligand>
</feature>
<proteinExistence type="inferred from homology"/>
<evidence type="ECO:0000313" key="13">
    <source>
        <dbReference type="Proteomes" id="UP000465607"/>
    </source>
</evidence>
<organism evidence="12 13">
    <name type="scientific">Agathobacter rectalis</name>
    <dbReference type="NCBI Taxonomy" id="39491"/>
    <lineage>
        <taxon>Bacteria</taxon>
        <taxon>Bacillati</taxon>
        <taxon>Bacillota</taxon>
        <taxon>Clostridia</taxon>
        <taxon>Lachnospirales</taxon>
        <taxon>Lachnospiraceae</taxon>
        <taxon>Agathobacter</taxon>
    </lineage>
</organism>
<keyword evidence="5 10" id="KW-0479">Metal-binding</keyword>
<dbReference type="SUPFAM" id="SSF143631">
    <property type="entry name" value="ApbE-like"/>
    <property type="match status" value="1"/>
</dbReference>
<evidence type="ECO:0000256" key="10">
    <source>
        <dbReference type="PIRNR" id="PIRNR006268"/>
    </source>
</evidence>
<feature type="binding site" evidence="11">
    <location>
        <position position="251"/>
    </location>
    <ligand>
        <name>Mg(2+)</name>
        <dbReference type="ChEBI" id="CHEBI:18420"/>
    </ligand>
</feature>
<dbReference type="GO" id="GO:0046872">
    <property type="term" value="F:metal ion binding"/>
    <property type="evidence" value="ECO:0007669"/>
    <property type="project" value="UniProtKB-UniRule"/>
</dbReference>
<comment type="caution">
    <text evidence="12">The sequence shown here is derived from an EMBL/GenBank/DDBJ whole genome shotgun (WGS) entry which is preliminary data.</text>
</comment>
<evidence type="ECO:0000256" key="11">
    <source>
        <dbReference type="PIRSR" id="PIRSR006268-2"/>
    </source>
</evidence>
<sequence>MDTYMTVTAYGKNAKKAVDASIEEIKRLDALLSTGDEDSEIAKLNVNKSATLSEDGGYLVQRGIELSTMTDGAFDIAIYPVMQEWGFPTKDFKVPDDATLKELLKLADVSKIDYDNKSREISFEDAGMEIDLGGIAKGYTSSRIMDIFKEYDVDSGLVNLGGNVQTYRTKTDGSKWRVAVQSPEDESQYIGVVDVSDKAVITSGGYERYFEQDGKIYHHIIDPATGYPAESGLKSVTIVSDDGTLADGLSTSLFIMGKDKACEFWKAHSDEFDFVLLTDDDSMYISEGIADDYSSDYEYEVINAK</sequence>
<evidence type="ECO:0000256" key="1">
    <source>
        <dbReference type="ARBA" id="ARBA00011955"/>
    </source>
</evidence>
<evidence type="ECO:0000313" key="12">
    <source>
        <dbReference type="EMBL" id="MSD27223.1"/>
    </source>
</evidence>
<dbReference type="Gene3D" id="3.10.520.10">
    <property type="entry name" value="ApbE-like domains"/>
    <property type="match status" value="1"/>
</dbReference>
<dbReference type="PANTHER" id="PTHR30040">
    <property type="entry name" value="THIAMINE BIOSYNTHESIS LIPOPROTEIN APBE"/>
    <property type="match status" value="1"/>
</dbReference>
<gene>
    <name evidence="12" type="ORF">GKE44_08645</name>
</gene>
<dbReference type="EMBL" id="WKQV01000009">
    <property type="protein sequence ID" value="MSD27223.1"/>
    <property type="molecule type" value="Genomic_DNA"/>
</dbReference>